<evidence type="ECO:0000313" key="1">
    <source>
        <dbReference type="EMBL" id="KHM99142.1"/>
    </source>
</evidence>
<gene>
    <name evidence="1" type="ORF">glysoja_032033</name>
</gene>
<protein>
    <submittedName>
        <fullName evidence="1">Uncharacterized protein</fullName>
    </submittedName>
</protein>
<proteinExistence type="predicted"/>
<sequence>MYSKGTSSNVGLSQGLSQETMATTSTISIAQVDVMDVSQGAYTI</sequence>
<dbReference type="EMBL" id="KN672080">
    <property type="protein sequence ID" value="KHM99142.1"/>
    <property type="molecule type" value="Genomic_DNA"/>
</dbReference>
<reference evidence="1" key="1">
    <citation type="submission" date="2014-07" db="EMBL/GenBank/DDBJ databases">
        <title>Identification of a novel salt tolerance gene in wild soybean by whole-genome sequencing.</title>
        <authorList>
            <person name="Lam H.-M."/>
            <person name="Qi X."/>
            <person name="Li M.-W."/>
            <person name="Liu X."/>
            <person name="Xie M."/>
            <person name="Ni M."/>
            <person name="Xu X."/>
        </authorList>
    </citation>
    <scope>NUCLEOTIDE SEQUENCE [LARGE SCALE GENOMIC DNA]</scope>
    <source>
        <tissue evidence="1">Root</tissue>
    </source>
</reference>
<organism evidence="1">
    <name type="scientific">Glycine soja</name>
    <name type="common">Wild soybean</name>
    <dbReference type="NCBI Taxonomy" id="3848"/>
    <lineage>
        <taxon>Eukaryota</taxon>
        <taxon>Viridiplantae</taxon>
        <taxon>Streptophyta</taxon>
        <taxon>Embryophyta</taxon>
        <taxon>Tracheophyta</taxon>
        <taxon>Spermatophyta</taxon>
        <taxon>Magnoliopsida</taxon>
        <taxon>eudicotyledons</taxon>
        <taxon>Gunneridae</taxon>
        <taxon>Pentapetalae</taxon>
        <taxon>rosids</taxon>
        <taxon>fabids</taxon>
        <taxon>Fabales</taxon>
        <taxon>Fabaceae</taxon>
        <taxon>Papilionoideae</taxon>
        <taxon>50 kb inversion clade</taxon>
        <taxon>NPAAA clade</taxon>
        <taxon>indigoferoid/millettioid clade</taxon>
        <taxon>Phaseoleae</taxon>
        <taxon>Glycine</taxon>
        <taxon>Glycine subgen. Soja</taxon>
    </lineage>
</organism>
<name>A0A0B2NV73_GLYSO</name>
<dbReference type="Proteomes" id="UP000053555">
    <property type="component" value="Unassembled WGS sequence"/>
</dbReference>
<accession>A0A0B2NV73</accession>
<dbReference type="AlphaFoldDB" id="A0A0B2NV73"/>